<protein>
    <submittedName>
        <fullName evidence="6">Lytic polysaccharide monooxygenase</fullName>
    </submittedName>
</protein>
<dbReference type="Gene3D" id="2.70.50.50">
    <property type="entry name" value="chitin-binding protein cbp21"/>
    <property type="match status" value="1"/>
</dbReference>
<organism evidence="6 7">
    <name type="scientific">Providencia rettgeri</name>
    <dbReference type="NCBI Taxonomy" id="587"/>
    <lineage>
        <taxon>Bacteria</taxon>
        <taxon>Pseudomonadati</taxon>
        <taxon>Pseudomonadota</taxon>
        <taxon>Gammaproteobacteria</taxon>
        <taxon>Enterobacterales</taxon>
        <taxon>Morganellaceae</taxon>
        <taxon>Providencia</taxon>
    </lineage>
</organism>
<sequence length="187" mass="21566">MKPFLIAPLLLCCSSFVWSHGYVESPESRSYYCKQGVNTHCGAVQYEPQSIEGQKGFPQYGPVDGKIASAGIAAFSPLDIQTANRWQRVILNSPDVRFKWRITAKHKTTKWEYFITKPDWQPNALLSRNQFTLTPFCKFERVEFPEETVEHKCVLPKNQKGYHVILAIWTIDDTQNAFYQVIDTEIN</sequence>
<dbReference type="InterPro" id="IPR014756">
    <property type="entry name" value="Ig_E-set"/>
</dbReference>
<comment type="caution">
    <text evidence="6">The sequence shown here is derived from an EMBL/GenBank/DDBJ whole genome shotgun (WGS) entry which is preliminary data.</text>
</comment>
<dbReference type="Proteomes" id="UP001155882">
    <property type="component" value="Unassembled WGS sequence"/>
</dbReference>
<feature type="signal peptide" evidence="4">
    <location>
        <begin position="1"/>
        <end position="19"/>
    </location>
</feature>
<evidence type="ECO:0000259" key="5">
    <source>
        <dbReference type="Pfam" id="PF03067"/>
    </source>
</evidence>
<accession>A0AAE2ZFE3</accession>
<evidence type="ECO:0000256" key="1">
    <source>
        <dbReference type="ARBA" id="ARBA00004613"/>
    </source>
</evidence>
<dbReference type="PANTHER" id="PTHR34823:SF1">
    <property type="entry name" value="CHITIN-BINDING TYPE-4 DOMAIN-CONTAINING PROTEIN"/>
    <property type="match status" value="1"/>
</dbReference>
<dbReference type="GO" id="GO:0005576">
    <property type="term" value="C:extracellular region"/>
    <property type="evidence" value="ECO:0007669"/>
    <property type="project" value="UniProtKB-SubCell"/>
</dbReference>
<keyword evidence="3 4" id="KW-0732">Signal</keyword>
<gene>
    <name evidence="6" type="ORF">KYI77_05980</name>
</gene>
<dbReference type="PANTHER" id="PTHR34823">
    <property type="entry name" value="GLCNAC-BINDING PROTEIN A"/>
    <property type="match status" value="1"/>
</dbReference>
<keyword evidence="6" id="KW-0503">Monooxygenase</keyword>
<feature type="domain" description="Chitin-binding type-4" evidence="5">
    <location>
        <begin position="20"/>
        <end position="183"/>
    </location>
</feature>
<dbReference type="Pfam" id="PF03067">
    <property type="entry name" value="LPMO_10"/>
    <property type="match status" value="1"/>
</dbReference>
<proteinExistence type="predicted"/>
<dbReference type="AlphaFoldDB" id="A0AAE2ZFE3"/>
<reference evidence="6" key="1">
    <citation type="submission" date="2021-07" db="EMBL/GenBank/DDBJ databases">
        <authorList>
            <person name="Stanton E."/>
        </authorList>
    </citation>
    <scope>NUCLEOTIDE SEQUENCE</scope>
    <source>
        <strain evidence="6">2021EL-01139</strain>
    </source>
</reference>
<dbReference type="GO" id="GO:0004497">
    <property type="term" value="F:monooxygenase activity"/>
    <property type="evidence" value="ECO:0007669"/>
    <property type="project" value="UniProtKB-KW"/>
</dbReference>
<feature type="chain" id="PRO_5041905782" evidence="4">
    <location>
        <begin position="20"/>
        <end position="187"/>
    </location>
</feature>
<evidence type="ECO:0000313" key="6">
    <source>
        <dbReference type="EMBL" id="MBW3116005.1"/>
    </source>
</evidence>
<evidence type="ECO:0000256" key="4">
    <source>
        <dbReference type="SAM" id="SignalP"/>
    </source>
</evidence>
<dbReference type="FunFam" id="2.70.50.50:FF:000001">
    <property type="entry name" value="Chitin-binding protein"/>
    <property type="match status" value="1"/>
</dbReference>
<evidence type="ECO:0000256" key="2">
    <source>
        <dbReference type="ARBA" id="ARBA00022525"/>
    </source>
</evidence>
<comment type="subcellular location">
    <subcellularLocation>
        <location evidence="1">Secreted</location>
    </subcellularLocation>
</comment>
<dbReference type="InterPro" id="IPR051024">
    <property type="entry name" value="GlcNAc_Chitin_IntDeg"/>
</dbReference>
<dbReference type="InterPro" id="IPR004302">
    <property type="entry name" value="Cellulose/chitin-bd_N"/>
</dbReference>
<evidence type="ECO:0000313" key="7">
    <source>
        <dbReference type="Proteomes" id="UP001155882"/>
    </source>
</evidence>
<dbReference type="EMBL" id="JAHWLI010000013">
    <property type="protein sequence ID" value="MBW3116005.1"/>
    <property type="molecule type" value="Genomic_DNA"/>
</dbReference>
<keyword evidence="2" id="KW-0964">Secreted</keyword>
<evidence type="ECO:0000256" key="3">
    <source>
        <dbReference type="ARBA" id="ARBA00022729"/>
    </source>
</evidence>
<name>A0AAE2ZFE3_PRORE</name>
<dbReference type="SUPFAM" id="SSF81296">
    <property type="entry name" value="E set domains"/>
    <property type="match status" value="1"/>
</dbReference>
<keyword evidence="6" id="KW-0560">Oxidoreductase</keyword>
<dbReference type="CDD" id="cd21177">
    <property type="entry name" value="LPMO_AA10"/>
    <property type="match status" value="1"/>
</dbReference>